<dbReference type="Proteomes" id="UP000005459">
    <property type="component" value="Unassembled WGS sequence"/>
</dbReference>
<dbReference type="eggNOG" id="ENOG5033D6S">
    <property type="taxonomic scope" value="Bacteria"/>
</dbReference>
<evidence type="ECO:0000256" key="1">
    <source>
        <dbReference type="SAM" id="MobiDB-lite"/>
    </source>
</evidence>
<feature type="region of interest" description="Disordered" evidence="1">
    <location>
        <begin position="85"/>
        <end position="116"/>
    </location>
</feature>
<evidence type="ECO:0000313" key="2">
    <source>
        <dbReference type="EMBL" id="EGV19033.1"/>
    </source>
</evidence>
<reference evidence="2 3" key="1">
    <citation type="submission" date="2011-06" db="EMBL/GenBank/DDBJ databases">
        <title>The draft genome of Thiocapsa marina 5811.</title>
        <authorList>
            <consortium name="US DOE Joint Genome Institute (JGI-PGF)"/>
            <person name="Lucas S."/>
            <person name="Han J."/>
            <person name="Cheng J.-F."/>
            <person name="Goodwin L."/>
            <person name="Pitluck S."/>
            <person name="Peters L."/>
            <person name="Land M.L."/>
            <person name="Hauser L."/>
            <person name="Vogl K."/>
            <person name="Liu Z."/>
            <person name="Imhoff J."/>
            <person name="Thiel V."/>
            <person name="Frigaard N.-U."/>
            <person name="Bryant D."/>
            <person name="Woyke T.J."/>
        </authorList>
    </citation>
    <scope>NUCLEOTIDE SEQUENCE [LARGE SCALE GENOMIC DNA]</scope>
    <source>
        <strain evidence="2 3">5811</strain>
    </source>
</reference>
<accession>F9UA85</accession>
<protein>
    <submittedName>
        <fullName evidence="2">Uncharacterized protein</fullName>
    </submittedName>
</protein>
<feature type="compositionally biased region" description="Low complexity" evidence="1">
    <location>
        <begin position="96"/>
        <end position="106"/>
    </location>
</feature>
<dbReference type="AlphaFoldDB" id="F9UA85"/>
<name>F9UA85_9GAMM</name>
<dbReference type="RefSeq" id="WP_007192713.1">
    <property type="nucleotide sequence ID" value="NZ_AFWV01000005.1"/>
</dbReference>
<organism evidence="2 3">
    <name type="scientific">Thiocapsa marina 5811</name>
    <dbReference type="NCBI Taxonomy" id="768671"/>
    <lineage>
        <taxon>Bacteria</taxon>
        <taxon>Pseudomonadati</taxon>
        <taxon>Pseudomonadota</taxon>
        <taxon>Gammaproteobacteria</taxon>
        <taxon>Chromatiales</taxon>
        <taxon>Chromatiaceae</taxon>
        <taxon>Thiocapsa</taxon>
    </lineage>
</organism>
<proteinExistence type="predicted"/>
<gene>
    <name evidence="2" type="ORF">ThimaDRAFT_1837</name>
</gene>
<sequence>MTDPKAPKTTSAQRQAALRQRARSLAYGLDDDDIRTAPDTALLEALPIAYRARQTAPIEGIVVELLHRLGRHVKIIPVEPPDVTVTRRGYPPADPPVSSVTVTTTPEPTPEPKSRRSYPIEVQRMAVGMADAGITSREIVDAIKAMVGRAPAVSNVQKLLKGWRAALD</sequence>
<evidence type="ECO:0000313" key="3">
    <source>
        <dbReference type="Proteomes" id="UP000005459"/>
    </source>
</evidence>
<keyword evidence="3" id="KW-1185">Reference proteome</keyword>
<dbReference type="EMBL" id="AFWV01000005">
    <property type="protein sequence ID" value="EGV19033.1"/>
    <property type="molecule type" value="Genomic_DNA"/>
</dbReference>
<dbReference type="STRING" id="768671.ThimaDRAFT_1837"/>
<dbReference type="OrthoDB" id="9859395at2"/>